<feature type="domain" description="MCM C-terminal AAA(+) ATPase" evidence="13">
    <location>
        <begin position="548"/>
        <end position="756"/>
    </location>
</feature>
<evidence type="ECO:0000256" key="5">
    <source>
        <dbReference type="ARBA" id="ARBA00022801"/>
    </source>
</evidence>
<dbReference type="Pfam" id="PF00493">
    <property type="entry name" value="MCM"/>
    <property type="match status" value="1"/>
</dbReference>
<proteinExistence type="inferred from homology"/>
<evidence type="ECO:0000256" key="4">
    <source>
        <dbReference type="ARBA" id="ARBA00022741"/>
    </source>
</evidence>
<dbReference type="GO" id="GO:0042555">
    <property type="term" value="C:MCM complex"/>
    <property type="evidence" value="ECO:0007669"/>
    <property type="project" value="UniProtKB-UniRule"/>
</dbReference>
<dbReference type="PANTHER" id="PTHR11630:SF66">
    <property type="entry name" value="DNA REPLICATION LICENSING FACTOR MCM4"/>
    <property type="match status" value="1"/>
</dbReference>
<evidence type="ECO:0000256" key="9">
    <source>
        <dbReference type="ARBA" id="ARBA00023242"/>
    </source>
</evidence>
<comment type="catalytic activity">
    <reaction evidence="11">
        <text>ATP + H2O = ADP + phosphate + H(+)</text>
        <dbReference type="Rhea" id="RHEA:13065"/>
        <dbReference type="ChEBI" id="CHEBI:15377"/>
        <dbReference type="ChEBI" id="CHEBI:15378"/>
        <dbReference type="ChEBI" id="CHEBI:30616"/>
        <dbReference type="ChEBI" id="CHEBI:43474"/>
        <dbReference type="ChEBI" id="CHEBI:456216"/>
        <dbReference type="EC" id="3.6.4.12"/>
    </reaction>
</comment>
<dbReference type="GO" id="GO:0005656">
    <property type="term" value="C:nuclear pre-replicative complex"/>
    <property type="evidence" value="ECO:0007669"/>
    <property type="project" value="UniProtKB-ARBA"/>
</dbReference>
<dbReference type="PANTHER" id="PTHR11630">
    <property type="entry name" value="DNA REPLICATION LICENSING FACTOR MCM FAMILY MEMBER"/>
    <property type="match status" value="1"/>
</dbReference>
<dbReference type="SUPFAM" id="SSF50249">
    <property type="entry name" value="Nucleic acid-binding proteins"/>
    <property type="match status" value="1"/>
</dbReference>
<dbReference type="PRINTS" id="PR01657">
    <property type="entry name" value="MCMFAMILY"/>
</dbReference>
<dbReference type="GO" id="GO:0005524">
    <property type="term" value="F:ATP binding"/>
    <property type="evidence" value="ECO:0007669"/>
    <property type="project" value="UniProtKB-UniRule"/>
</dbReference>
<keyword evidence="3 11" id="KW-0235">DNA replication</keyword>
<dbReference type="InterPro" id="IPR036388">
    <property type="entry name" value="WH-like_DNA-bd_sf"/>
</dbReference>
<dbReference type="Gene3D" id="3.40.50.300">
    <property type="entry name" value="P-loop containing nucleotide triphosphate hydrolases"/>
    <property type="match status" value="1"/>
</dbReference>
<dbReference type="GO" id="GO:0003697">
    <property type="term" value="F:single-stranded DNA binding"/>
    <property type="evidence" value="ECO:0007669"/>
    <property type="project" value="TreeGrafter"/>
</dbReference>
<dbReference type="GO" id="GO:0043596">
    <property type="term" value="C:nuclear replication fork"/>
    <property type="evidence" value="ECO:0007669"/>
    <property type="project" value="UniProtKB-ARBA"/>
</dbReference>
<protein>
    <recommendedName>
        <fullName evidence="11">DNA replication licensing factor MCM4</fullName>
        <ecNumber evidence="11">3.6.4.12</ecNumber>
    </recommendedName>
</protein>
<comment type="subunit">
    <text evidence="11">Component of the MCM2-7 complex.</text>
</comment>
<keyword evidence="5 11" id="KW-0378">Hydrolase</keyword>
<organism evidence="14 15">
    <name type="scientific">Diversispora epigaea</name>
    <dbReference type="NCBI Taxonomy" id="1348612"/>
    <lineage>
        <taxon>Eukaryota</taxon>
        <taxon>Fungi</taxon>
        <taxon>Fungi incertae sedis</taxon>
        <taxon>Mucoromycota</taxon>
        <taxon>Glomeromycotina</taxon>
        <taxon>Glomeromycetes</taxon>
        <taxon>Diversisporales</taxon>
        <taxon>Diversisporaceae</taxon>
        <taxon>Diversispora</taxon>
    </lineage>
</organism>
<dbReference type="EMBL" id="PQFF01000268">
    <property type="protein sequence ID" value="RHZ68603.1"/>
    <property type="molecule type" value="Genomic_DNA"/>
</dbReference>
<dbReference type="InterPro" id="IPR041562">
    <property type="entry name" value="MCM_lid"/>
</dbReference>
<evidence type="ECO:0000256" key="7">
    <source>
        <dbReference type="ARBA" id="ARBA00022840"/>
    </source>
</evidence>
<dbReference type="InterPro" id="IPR008047">
    <property type="entry name" value="MCM_4"/>
</dbReference>
<dbReference type="GO" id="GO:1902975">
    <property type="term" value="P:mitotic DNA replication initiation"/>
    <property type="evidence" value="ECO:0007669"/>
    <property type="project" value="TreeGrafter"/>
</dbReference>
<feature type="region of interest" description="Disordered" evidence="12">
    <location>
        <begin position="1"/>
        <end position="29"/>
    </location>
</feature>
<comment type="subcellular location">
    <subcellularLocation>
        <location evidence="1">Nucleus</location>
    </subcellularLocation>
</comment>
<evidence type="ECO:0000256" key="3">
    <source>
        <dbReference type="ARBA" id="ARBA00022705"/>
    </source>
</evidence>
<feature type="compositionally biased region" description="Low complexity" evidence="12">
    <location>
        <begin position="79"/>
        <end position="95"/>
    </location>
</feature>
<dbReference type="Gene3D" id="2.40.50.140">
    <property type="entry name" value="Nucleic acid-binding proteins"/>
    <property type="match status" value="1"/>
</dbReference>
<dbReference type="Gene3D" id="1.10.10.10">
    <property type="entry name" value="Winged helix-like DNA-binding domain superfamily/Winged helix DNA-binding domain"/>
    <property type="match status" value="1"/>
</dbReference>
<name>A0A397I5Z9_9GLOM</name>
<dbReference type="Pfam" id="PF21128">
    <property type="entry name" value="WHD_MCM4"/>
    <property type="match status" value="1"/>
</dbReference>
<dbReference type="GO" id="GO:0031261">
    <property type="term" value="C:DNA replication preinitiation complex"/>
    <property type="evidence" value="ECO:0007669"/>
    <property type="project" value="UniProtKB-ARBA"/>
</dbReference>
<dbReference type="CDD" id="cd17755">
    <property type="entry name" value="MCM4"/>
    <property type="match status" value="1"/>
</dbReference>
<evidence type="ECO:0000259" key="13">
    <source>
        <dbReference type="PROSITE" id="PS50051"/>
    </source>
</evidence>
<dbReference type="GO" id="GO:0006271">
    <property type="term" value="P:DNA strand elongation involved in DNA replication"/>
    <property type="evidence" value="ECO:0007669"/>
    <property type="project" value="TreeGrafter"/>
</dbReference>
<dbReference type="InterPro" id="IPR001208">
    <property type="entry name" value="MCM_dom"/>
</dbReference>
<evidence type="ECO:0000256" key="6">
    <source>
        <dbReference type="ARBA" id="ARBA00022806"/>
    </source>
</evidence>
<reference evidence="14 15" key="1">
    <citation type="submission" date="2018-08" db="EMBL/GenBank/DDBJ databases">
        <title>Genome and evolution of the arbuscular mycorrhizal fungus Diversispora epigaea (formerly Glomus versiforme) and its bacterial endosymbionts.</title>
        <authorList>
            <person name="Sun X."/>
            <person name="Fei Z."/>
            <person name="Harrison M."/>
        </authorList>
    </citation>
    <scope>NUCLEOTIDE SEQUENCE [LARGE SCALE GENOMIC DNA]</scope>
    <source>
        <strain evidence="14 15">IT104</strain>
    </source>
</reference>
<dbReference type="Pfam" id="PF17207">
    <property type="entry name" value="MCM_OB"/>
    <property type="match status" value="1"/>
</dbReference>
<dbReference type="FunFam" id="2.20.28.10:FF:000003">
    <property type="entry name" value="DNA helicase"/>
    <property type="match status" value="1"/>
</dbReference>
<evidence type="ECO:0000313" key="14">
    <source>
        <dbReference type="EMBL" id="RHZ68603.1"/>
    </source>
</evidence>
<dbReference type="InterPro" id="IPR018525">
    <property type="entry name" value="MCM_CS"/>
</dbReference>
<dbReference type="AlphaFoldDB" id="A0A397I5Z9"/>
<keyword evidence="8 10" id="KW-0238">DNA-binding</keyword>
<dbReference type="EC" id="3.6.4.12" evidence="11"/>
<dbReference type="GO" id="GO:0006279">
    <property type="term" value="P:premeiotic DNA replication"/>
    <property type="evidence" value="ECO:0007669"/>
    <property type="project" value="UniProtKB-ARBA"/>
</dbReference>
<dbReference type="SMART" id="SM00350">
    <property type="entry name" value="MCM"/>
    <property type="match status" value="1"/>
</dbReference>
<evidence type="ECO:0000256" key="12">
    <source>
        <dbReference type="SAM" id="MobiDB-lite"/>
    </source>
</evidence>
<keyword evidence="6 11" id="KW-0347">Helicase</keyword>
<dbReference type="PRINTS" id="PR01660">
    <property type="entry name" value="MCMPROTEIN4"/>
</dbReference>
<dbReference type="Proteomes" id="UP000266861">
    <property type="component" value="Unassembled WGS sequence"/>
</dbReference>
<evidence type="ECO:0000256" key="1">
    <source>
        <dbReference type="ARBA" id="ARBA00004123"/>
    </source>
</evidence>
<evidence type="ECO:0000256" key="8">
    <source>
        <dbReference type="ARBA" id="ARBA00023125"/>
    </source>
</evidence>
<comment type="function">
    <text evidence="11">Acts as component of the MCM2-7 complex (MCM complex) which is the replicative helicase essential for 'once per cell cycle' DNA replication initiation and elongation in eukaryotic cells. The active ATPase sites in the MCM2-7 ring are formed through the interaction surfaces of two neighboring subunits such that a critical structure of a conserved arginine finger motif is provided in trans relative to the ATP-binding site of the Walker A box of the adjacent subunit. The six ATPase active sites, however, are likely to contribute differentially to the complex helicase activity.</text>
</comment>
<keyword evidence="15" id="KW-1185">Reference proteome</keyword>
<dbReference type="InterPro" id="IPR033762">
    <property type="entry name" value="MCM_OB"/>
</dbReference>
<sequence>MENQSQQDNASPLRSVGSTGRTPIRQSPFRSSPVAYRYAINQRINDARLTLSNVAGLGNSQATPGGSYISPSRRRLMRSNNSPSSGVISSPSTVVSALTPQAGTRRPLLFNRQTAPNLNEDSEHLEQEPSTDPLKNLLENETRNSNGIPASPKSARNRRGDIHSSIRLPLLNNVEENNQMNIIGDKIKERRNQIWGTNVQINDVQTSFEDFLLNFKLLYRKQKEGFAITEIDKQPFYQLYIKKIEETQIFKLNLDIQNLLAYEPSKKLYFQLVNFPQEIIPIFDDVLTLVYKRIRKIKDPHGAISLKVRPFNLGRSTNMRELNPSDIDKIVSTKGLIIRSSPILPEMSVASFRCSICDSTVEVEVDRGKIDEPSKCSRRDCNSTNTMMLIHNRSSFKDRQICRLQETPDSIPDGQTPHSVSLCLYDDLVDTVRPGDKVELTAIYRSAPIRVHPRTRTIKALFKTYLDVVHVAKFEQNRTAADSTDLGFDNFDSDEDGDINISEKVLMNDGQPEIDIRMKTSSEKHENRPEFTEEEIRCFNELSKRQDLYEYLARSLAPSIFGLDDIKKGILLQLFGGTNKKFEKSGSPRYRGDVNVLLVGDPGTAKSQMLQYVHKIAPRGIYTSGKGSSAVGLTAYVTRDPDTKQMVLESGALVLSDGGVCCIDEFDKMSDGTRAILHEAMEQQTVSVAKAGIITTLNARASILASANPVDSKYNPKLSIVKNIDLPPTLMSRFDLIYLVVDKTDERADRRLANHLVSLYLEDSPFTAGVDILPVKTLTKYIRYARKKFHPIIGDDESANALVTAYVNLRKRGINPRTSEVVITATTRQLESMIRLSEAHARMRLSNKVKIIDVREAERLLKEAIQLAAFNPETGQIDMDMITTGFSSSERRLMEDMRRELREMFSRIDSDTITWRKAFEDFKAQSYENLKENDFDRALKFLDREGFIKQTGTGERRERLIKKIE</sequence>
<evidence type="ECO:0000256" key="2">
    <source>
        <dbReference type="ARBA" id="ARBA00008010"/>
    </source>
</evidence>
<feature type="region of interest" description="Disordered" evidence="12">
    <location>
        <begin position="118"/>
        <end position="159"/>
    </location>
</feature>
<comment type="caution">
    <text evidence="14">The sequence shown here is derived from an EMBL/GenBank/DDBJ whole genome shotgun (WGS) entry which is preliminary data.</text>
</comment>
<evidence type="ECO:0000256" key="10">
    <source>
        <dbReference type="RuleBase" id="RU004070"/>
    </source>
</evidence>
<dbReference type="SUPFAM" id="SSF52540">
    <property type="entry name" value="P-loop containing nucleoside triphosphate hydrolases"/>
    <property type="match status" value="1"/>
</dbReference>
<dbReference type="Pfam" id="PF17855">
    <property type="entry name" value="MCM_lid"/>
    <property type="match status" value="1"/>
</dbReference>
<accession>A0A397I5Z9</accession>
<keyword evidence="4 10" id="KW-0547">Nucleotide-binding</keyword>
<dbReference type="STRING" id="1348612.A0A397I5Z9"/>
<dbReference type="Gene3D" id="3.30.1640.10">
    <property type="entry name" value="mini-chromosome maintenance (MCM) complex, chain A, domain 1"/>
    <property type="match status" value="1"/>
</dbReference>
<dbReference type="Pfam" id="PF14551">
    <property type="entry name" value="MCM_N"/>
    <property type="match status" value="1"/>
</dbReference>
<comment type="similarity">
    <text evidence="2 10">Belongs to the MCM family.</text>
</comment>
<dbReference type="OrthoDB" id="10251574at2759"/>
<dbReference type="GO" id="GO:0017116">
    <property type="term" value="F:single-stranded DNA helicase activity"/>
    <property type="evidence" value="ECO:0007669"/>
    <property type="project" value="TreeGrafter"/>
</dbReference>
<dbReference type="PROSITE" id="PS50051">
    <property type="entry name" value="MCM_2"/>
    <property type="match status" value="1"/>
</dbReference>
<feature type="region of interest" description="Disordered" evidence="12">
    <location>
        <begin position="56"/>
        <end position="95"/>
    </location>
</feature>
<dbReference type="InterPro" id="IPR031327">
    <property type="entry name" value="MCM"/>
</dbReference>
<dbReference type="GO" id="GO:0097373">
    <property type="term" value="C:MCM core complex"/>
    <property type="evidence" value="ECO:0007669"/>
    <property type="project" value="UniProtKB-ARBA"/>
</dbReference>
<evidence type="ECO:0000256" key="11">
    <source>
        <dbReference type="RuleBase" id="RU368062"/>
    </source>
</evidence>
<dbReference type="Gene3D" id="2.20.28.10">
    <property type="match status" value="1"/>
</dbReference>
<dbReference type="InterPro" id="IPR027417">
    <property type="entry name" value="P-loop_NTPase"/>
</dbReference>
<dbReference type="GO" id="GO:0000727">
    <property type="term" value="P:double-strand break repair via break-induced replication"/>
    <property type="evidence" value="ECO:0007669"/>
    <property type="project" value="TreeGrafter"/>
</dbReference>
<evidence type="ECO:0000313" key="15">
    <source>
        <dbReference type="Proteomes" id="UP000266861"/>
    </source>
</evidence>
<keyword evidence="9 11" id="KW-0539">Nucleus</keyword>
<dbReference type="GO" id="GO:0016887">
    <property type="term" value="F:ATP hydrolysis activity"/>
    <property type="evidence" value="ECO:0007669"/>
    <property type="project" value="RHEA"/>
</dbReference>
<dbReference type="InterPro" id="IPR027925">
    <property type="entry name" value="MCM_N"/>
</dbReference>
<dbReference type="InterPro" id="IPR012340">
    <property type="entry name" value="NA-bd_OB-fold"/>
</dbReference>
<gene>
    <name evidence="14" type="ORF">Glove_294g170</name>
</gene>
<dbReference type="FunFam" id="3.40.50.300:FF:000217">
    <property type="entry name" value="DNA helicase"/>
    <property type="match status" value="1"/>
</dbReference>
<dbReference type="PROSITE" id="PS00847">
    <property type="entry name" value="MCM_1"/>
    <property type="match status" value="1"/>
</dbReference>
<keyword evidence="7 10" id="KW-0067">ATP-binding</keyword>